<dbReference type="AlphaFoldDB" id="A0A8H7EQA8"/>
<comment type="similarity">
    <text evidence="2">Belongs to the glycosyl hydrolase 20 family.</text>
</comment>
<dbReference type="InterPro" id="IPR015883">
    <property type="entry name" value="Glyco_hydro_20_cat"/>
</dbReference>
<dbReference type="Proteomes" id="UP000605846">
    <property type="component" value="Unassembled WGS sequence"/>
</dbReference>
<gene>
    <name evidence="8" type="ORF">EC973_007620</name>
</gene>
<feature type="region of interest" description="Disordered" evidence="5">
    <location>
        <begin position="696"/>
        <end position="715"/>
    </location>
</feature>
<dbReference type="Pfam" id="PF18088">
    <property type="entry name" value="Glyco_H_20C_C"/>
    <property type="match status" value="1"/>
</dbReference>
<evidence type="ECO:0000313" key="9">
    <source>
        <dbReference type="Proteomes" id="UP000605846"/>
    </source>
</evidence>
<dbReference type="Pfam" id="PF00728">
    <property type="entry name" value="Glyco_hydro_20"/>
    <property type="match status" value="1"/>
</dbReference>
<dbReference type="EMBL" id="JABAYA010000058">
    <property type="protein sequence ID" value="KAF7727377.1"/>
    <property type="molecule type" value="Genomic_DNA"/>
</dbReference>
<evidence type="ECO:0000259" key="7">
    <source>
        <dbReference type="Pfam" id="PF18088"/>
    </source>
</evidence>
<dbReference type="Gene3D" id="3.20.20.80">
    <property type="entry name" value="Glycosidases"/>
    <property type="match status" value="1"/>
</dbReference>
<sequence>MASKYGMISSGAMGTNNCRDPSSNILIEIDIPAAPAELQDGLAKIMKHAPHKNIVSNSVMQDYSNECTWITSFIRDPDLRSGDLVVFTDYPTFKDVRMGDKFQIYVRYKRKVEAFRALGCLLSAARDMRALSDECGDLLNFSEQSQFDTQGVMIDCSRNGVLRLESIYFLLRNMALMGLNMLQLYTEDTYEDEKEIETRDPEKKESHVANRFFLSLGKYTRRELSLIDDYAFDLGIEVIPCIQTLGHLGQILQWPQYAHLRDNTEVLLAGSEATYEFIEKLIQAAAGSFRSNRIHLGMDEAYGVGEGRYRQLFGYKEPTEIFVNHLQRVNEICTRLGLQPMIWSDTSQNNTLQGYYDEKSNPATTGLVEGIPANIELVFWDYYHTSSDIYAQKLQQHRDLGCQQPWVACGAWTWSRFWTALPFTFESVRASTVAAKDRAYGVRNSFITIWGDEGNECDIYSSLPALCYYAQHGYTDQEEVDISLLKRAFGKVKISSVFCSWLLMFDFLFLAEGICGASFDDWIFASKIDDSPGGTPITPQTHFTPNLSKWLLWEDPFLSFLSPQYADEDLETHYGSIATHLFGIIENKTLGTLNERLELPARIASVLSLKCHLRQRLVEAYRNQQYERLYDLAQGRLSRLREEVDRLWRYHRDLWMRMYKPFGWEVLELRYGGLRSRLETMYDTIMAHVECRTSQKDQEMVQDREEEEEDEEVGEGNIHWTIPELETDLECIYYGSRTNMLLDHARVISPSRPG</sequence>
<feature type="domain" description="Glycoside hydrolase family 20 catalytic" evidence="6">
    <location>
        <begin position="150"/>
        <end position="351"/>
    </location>
</feature>
<evidence type="ECO:0000256" key="5">
    <source>
        <dbReference type="SAM" id="MobiDB-lite"/>
    </source>
</evidence>
<protein>
    <recommendedName>
        <fullName evidence="3">beta-N-acetylhexosaminidase</fullName>
        <ecNumber evidence="3">3.2.1.52</ecNumber>
    </recommendedName>
</protein>
<evidence type="ECO:0000256" key="2">
    <source>
        <dbReference type="ARBA" id="ARBA00006285"/>
    </source>
</evidence>
<dbReference type="InterPro" id="IPR038901">
    <property type="entry name" value="HEXDC-like"/>
</dbReference>
<dbReference type="PANTHER" id="PTHR21040:SF8">
    <property type="entry name" value="BCDNA.GH04120"/>
    <property type="match status" value="1"/>
</dbReference>
<evidence type="ECO:0000256" key="1">
    <source>
        <dbReference type="ARBA" id="ARBA00001231"/>
    </source>
</evidence>
<organism evidence="8 9">
    <name type="scientific">Apophysomyces ossiformis</name>
    <dbReference type="NCBI Taxonomy" id="679940"/>
    <lineage>
        <taxon>Eukaryota</taxon>
        <taxon>Fungi</taxon>
        <taxon>Fungi incertae sedis</taxon>
        <taxon>Mucoromycota</taxon>
        <taxon>Mucoromycotina</taxon>
        <taxon>Mucoromycetes</taxon>
        <taxon>Mucorales</taxon>
        <taxon>Mucorineae</taxon>
        <taxon>Mucoraceae</taxon>
        <taxon>Apophysomyces</taxon>
    </lineage>
</organism>
<keyword evidence="4" id="KW-0378">Hydrolase</keyword>
<dbReference type="Gene3D" id="1.20.120.670">
    <property type="entry name" value="N-acetyl-b-d-glucoasminidase"/>
    <property type="match status" value="1"/>
</dbReference>
<dbReference type="GO" id="GO:0004563">
    <property type="term" value="F:beta-N-acetylhexosaminidase activity"/>
    <property type="evidence" value="ECO:0007669"/>
    <property type="project" value="UniProtKB-EC"/>
</dbReference>
<feature type="compositionally biased region" description="Acidic residues" evidence="5">
    <location>
        <begin position="704"/>
        <end position="714"/>
    </location>
</feature>
<dbReference type="InterPro" id="IPR041063">
    <property type="entry name" value="Glyco_H_20C_C"/>
</dbReference>
<evidence type="ECO:0000256" key="3">
    <source>
        <dbReference type="ARBA" id="ARBA00012663"/>
    </source>
</evidence>
<dbReference type="SUPFAM" id="SSF51445">
    <property type="entry name" value="(Trans)glycosidases"/>
    <property type="match status" value="1"/>
</dbReference>
<name>A0A8H7EQA8_9FUNG</name>
<reference evidence="8" key="1">
    <citation type="submission" date="2020-01" db="EMBL/GenBank/DDBJ databases">
        <title>Genome Sequencing of Three Apophysomyces-Like Fungal Strains Confirms a Novel Fungal Genus in the Mucoromycota with divergent Burkholderia-like Endosymbiotic Bacteria.</title>
        <authorList>
            <person name="Stajich J.E."/>
            <person name="Macias A.M."/>
            <person name="Carter-House D."/>
            <person name="Lovett B."/>
            <person name="Kasson L.R."/>
            <person name="Berry K."/>
            <person name="Grigoriev I."/>
            <person name="Chang Y."/>
            <person name="Spatafora J."/>
            <person name="Kasson M.T."/>
        </authorList>
    </citation>
    <scope>NUCLEOTIDE SEQUENCE</scope>
    <source>
        <strain evidence="8">NRRL A-21654</strain>
    </source>
</reference>
<dbReference type="GO" id="GO:0005975">
    <property type="term" value="P:carbohydrate metabolic process"/>
    <property type="evidence" value="ECO:0007669"/>
    <property type="project" value="InterPro"/>
</dbReference>
<comment type="catalytic activity">
    <reaction evidence="1">
        <text>Hydrolysis of terminal non-reducing N-acetyl-D-hexosamine residues in N-acetyl-beta-D-hexosaminides.</text>
        <dbReference type="EC" id="3.2.1.52"/>
    </reaction>
</comment>
<comment type="caution">
    <text evidence="8">The sequence shown here is derived from an EMBL/GenBank/DDBJ whole genome shotgun (WGS) entry which is preliminary data.</text>
</comment>
<proteinExistence type="inferred from homology"/>
<evidence type="ECO:0000259" key="6">
    <source>
        <dbReference type="Pfam" id="PF00728"/>
    </source>
</evidence>
<dbReference type="EC" id="3.2.1.52" evidence="3"/>
<keyword evidence="9" id="KW-1185">Reference proteome</keyword>
<dbReference type="PANTHER" id="PTHR21040">
    <property type="entry name" value="BCDNA.GH04120"/>
    <property type="match status" value="1"/>
</dbReference>
<dbReference type="CDD" id="cd06565">
    <property type="entry name" value="GH20_GcnA-like"/>
    <property type="match status" value="1"/>
</dbReference>
<feature type="domain" description="Glycoside Hydrolase 20C C-terminal" evidence="7">
    <location>
        <begin position="520"/>
        <end position="693"/>
    </location>
</feature>
<evidence type="ECO:0000256" key="4">
    <source>
        <dbReference type="ARBA" id="ARBA00022801"/>
    </source>
</evidence>
<evidence type="ECO:0000313" key="8">
    <source>
        <dbReference type="EMBL" id="KAF7727377.1"/>
    </source>
</evidence>
<dbReference type="InterPro" id="IPR017853">
    <property type="entry name" value="GH"/>
</dbReference>
<accession>A0A8H7EQA8</accession>
<dbReference type="OrthoDB" id="2100085at2759"/>